<keyword evidence="1" id="KW-1185">Reference proteome</keyword>
<evidence type="ECO:0000313" key="2">
    <source>
        <dbReference type="WBParaSite" id="Csp11.Scaffold629.g16472.t1"/>
    </source>
</evidence>
<sequence length="76" mass="8535">MEKKCVAAEVSQKTVMKSLEISKNEKNSDEMKAIKNAPNIANDQSDEQHVEKKDPYDIMVELAAAYGEETECKNSK</sequence>
<evidence type="ECO:0000313" key="1">
    <source>
        <dbReference type="Proteomes" id="UP000095282"/>
    </source>
</evidence>
<proteinExistence type="predicted"/>
<name>A0A1I7UAC3_9PELO</name>
<dbReference type="AlphaFoldDB" id="A0A1I7UAC3"/>
<accession>A0A1I7UAC3</accession>
<dbReference type="WBParaSite" id="Csp11.Scaffold629.g16472.t1">
    <property type="protein sequence ID" value="Csp11.Scaffold629.g16472.t1"/>
    <property type="gene ID" value="Csp11.Scaffold629.g16472"/>
</dbReference>
<dbReference type="Proteomes" id="UP000095282">
    <property type="component" value="Unplaced"/>
</dbReference>
<reference evidence="2" key="1">
    <citation type="submission" date="2016-11" db="UniProtKB">
        <authorList>
            <consortium name="WormBaseParasite"/>
        </authorList>
    </citation>
    <scope>IDENTIFICATION</scope>
</reference>
<organism evidence="1 2">
    <name type="scientific">Caenorhabditis tropicalis</name>
    <dbReference type="NCBI Taxonomy" id="1561998"/>
    <lineage>
        <taxon>Eukaryota</taxon>
        <taxon>Metazoa</taxon>
        <taxon>Ecdysozoa</taxon>
        <taxon>Nematoda</taxon>
        <taxon>Chromadorea</taxon>
        <taxon>Rhabditida</taxon>
        <taxon>Rhabditina</taxon>
        <taxon>Rhabditomorpha</taxon>
        <taxon>Rhabditoidea</taxon>
        <taxon>Rhabditidae</taxon>
        <taxon>Peloderinae</taxon>
        <taxon>Caenorhabditis</taxon>
    </lineage>
</organism>
<protein>
    <submittedName>
        <fullName evidence="2">Ovule protein</fullName>
    </submittedName>
</protein>